<dbReference type="RefSeq" id="WP_278009854.1">
    <property type="nucleotide sequence ID" value="NZ_CP121112.1"/>
</dbReference>
<dbReference type="SUPFAM" id="SSF56281">
    <property type="entry name" value="Metallo-hydrolase/oxidoreductase"/>
    <property type="match status" value="1"/>
</dbReference>
<dbReference type="PANTHER" id="PTHR30619">
    <property type="entry name" value="DNA INTERNALIZATION/COMPETENCE PROTEIN COMEC/REC2"/>
    <property type="match status" value="1"/>
</dbReference>
<dbReference type="Proteomes" id="UP001589562">
    <property type="component" value="Unassembled WGS sequence"/>
</dbReference>
<dbReference type="Gene3D" id="3.60.15.10">
    <property type="entry name" value="Ribonuclease Z/Hydroxyacylglutathione hydrolase-like"/>
    <property type="match status" value="1"/>
</dbReference>
<reference evidence="1 2" key="1">
    <citation type="submission" date="2024-09" db="EMBL/GenBank/DDBJ databases">
        <authorList>
            <person name="Sun Q."/>
            <person name="Mori K."/>
        </authorList>
    </citation>
    <scope>NUCLEOTIDE SEQUENCE [LARGE SCALE GENOMIC DNA]</scope>
    <source>
        <strain evidence="1 2">CECT 8365</strain>
    </source>
</reference>
<comment type="caution">
    <text evidence="1">The sequence shown here is derived from an EMBL/GenBank/DDBJ whole genome shotgun (WGS) entry which is preliminary data.</text>
</comment>
<keyword evidence="2" id="KW-1185">Reference proteome</keyword>
<organism evidence="1 2">
    <name type="scientific">Flavobacterium gyeonganense</name>
    <dbReference type="NCBI Taxonomy" id="1310418"/>
    <lineage>
        <taxon>Bacteria</taxon>
        <taxon>Pseudomonadati</taxon>
        <taxon>Bacteroidota</taxon>
        <taxon>Flavobacteriia</taxon>
        <taxon>Flavobacteriales</taxon>
        <taxon>Flavobacteriaceae</taxon>
        <taxon>Flavobacterium</taxon>
    </lineage>
</organism>
<evidence type="ECO:0000313" key="2">
    <source>
        <dbReference type="Proteomes" id="UP001589562"/>
    </source>
</evidence>
<proteinExistence type="predicted"/>
<sequence length="284" mass="32655">MGNVKMRVWDVKHGNAIYVKTPNNKNLVYDLGRGDYSEKSDDRSPLETLYDHYNIRTIDYLMITHPHRDHIDDILNLDKFVVSSLHRPRFLDKASVMQSISERDRLKFEKYFEFDERYNADASDSTTISNSENYGGLRIKVFQTSNLNNNLNNRSLFSVLIYKGIKVIIPGDNEYESLDLLMKRDDFRDAVKNAHVLIAPHHGRESAYHTDFVKLVNPLLTIISDGSLCDTSANSKYSAMSQGYNVYKNGEFINRKLLTTNSDGEVYIDFGESGGKLYLNIKIK</sequence>
<gene>
    <name evidence="1" type="ORF">ACFFVK_15740</name>
</gene>
<name>A0ABV5HDZ8_9FLAO</name>
<dbReference type="PANTHER" id="PTHR30619:SF1">
    <property type="entry name" value="RECOMBINATION PROTEIN 2"/>
    <property type="match status" value="1"/>
</dbReference>
<evidence type="ECO:0000313" key="1">
    <source>
        <dbReference type="EMBL" id="MFB9110038.1"/>
    </source>
</evidence>
<accession>A0ABV5HDZ8</accession>
<dbReference type="EMBL" id="JBHMFE010000020">
    <property type="protein sequence ID" value="MFB9110038.1"/>
    <property type="molecule type" value="Genomic_DNA"/>
</dbReference>
<protein>
    <submittedName>
        <fullName evidence="1">ComEC/Rec2 family competence protein</fullName>
    </submittedName>
</protein>
<dbReference type="InterPro" id="IPR036866">
    <property type="entry name" value="RibonucZ/Hydroxyglut_hydro"/>
</dbReference>
<dbReference type="InterPro" id="IPR052159">
    <property type="entry name" value="Competence_DNA_uptake"/>
</dbReference>